<keyword evidence="2" id="KW-1185">Reference proteome</keyword>
<accession>A0ABT5CA28</accession>
<reference evidence="1 2" key="1">
    <citation type="submission" date="2023-01" db="EMBL/GenBank/DDBJ databases">
        <title>Minimal conservation of predation-associated metabolite biosynthetic gene clusters underscores biosynthetic potential of Myxococcota including descriptions for ten novel species: Archangium lansinium sp. nov., Myxococcus landrumus sp. nov., Nannocystis bai.</title>
        <authorList>
            <person name="Ahearne A."/>
            <person name="Stevens C."/>
            <person name="Dowd S."/>
        </authorList>
    </citation>
    <scope>NUCLEOTIDE SEQUENCE [LARGE SCALE GENOMIC DNA]</scope>
    <source>
        <strain evidence="1 2">WIWO2</strain>
    </source>
</reference>
<sequence>MGVEPDEPVHVRRETVGAVEVLQAFDELGGHLDRGRWRVRLADRGERFAQLQELLDARQHVDRLERTLASPRDPLGQLGEQASTPALGTAVSGAAAAAQEQLVEPARGPALLDRIRTSPAVLRTATPLGWTWRFGGPGRAGR</sequence>
<evidence type="ECO:0000313" key="2">
    <source>
        <dbReference type="Proteomes" id="UP001217485"/>
    </source>
</evidence>
<organism evidence="1 2">
    <name type="scientific">Sorangium atrum</name>
    <dbReference type="NCBI Taxonomy" id="2995308"/>
    <lineage>
        <taxon>Bacteria</taxon>
        <taxon>Pseudomonadati</taxon>
        <taxon>Myxococcota</taxon>
        <taxon>Polyangia</taxon>
        <taxon>Polyangiales</taxon>
        <taxon>Polyangiaceae</taxon>
        <taxon>Sorangium</taxon>
    </lineage>
</organism>
<proteinExistence type="predicted"/>
<protein>
    <submittedName>
        <fullName evidence="1">Uncharacterized protein</fullName>
    </submittedName>
</protein>
<dbReference type="RefSeq" id="WP_272101376.1">
    <property type="nucleotide sequence ID" value="NZ_JAQNDK010000004.1"/>
</dbReference>
<comment type="caution">
    <text evidence="1">The sequence shown here is derived from an EMBL/GenBank/DDBJ whole genome shotgun (WGS) entry which is preliminary data.</text>
</comment>
<gene>
    <name evidence="1" type="ORF">POL72_36215</name>
</gene>
<name>A0ABT5CA28_9BACT</name>
<dbReference type="EMBL" id="JAQNDK010000004">
    <property type="protein sequence ID" value="MDC0683232.1"/>
    <property type="molecule type" value="Genomic_DNA"/>
</dbReference>
<dbReference type="Proteomes" id="UP001217485">
    <property type="component" value="Unassembled WGS sequence"/>
</dbReference>
<evidence type="ECO:0000313" key="1">
    <source>
        <dbReference type="EMBL" id="MDC0683232.1"/>
    </source>
</evidence>